<dbReference type="Gene3D" id="3.40.30.10">
    <property type="entry name" value="Glutaredoxin"/>
    <property type="match status" value="1"/>
</dbReference>
<dbReference type="GO" id="GO:0015035">
    <property type="term" value="F:protein-disulfide reductase activity"/>
    <property type="evidence" value="ECO:0007669"/>
    <property type="project" value="InterPro"/>
</dbReference>
<dbReference type="Pfam" id="PF00085">
    <property type="entry name" value="Thioredoxin"/>
    <property type="match status" value="1"/>
</dbReference>
<dbReference type="AlphaFoldDB" id="A0AAV1LIY7"/>
<comment type="caution">
    <text evidence="3">The sequence shown here is derived from an EMBL/GenBank/DDBJ whole genome shotgun (WGS) entry which is preliminary data.</text>
</comment>
<dbReference type="PANTHER" id="PTHR46115">
    <property type="entry name" value="THIOREDOXIN-LIKE PROTEIN 1"/>
    <property type="match status" value="1"/>
</dbReference>
<sequence>MLKLFFVKTSPKVKSVAVRTGLITEFWLTPRVSLVLDNYSRILRTHKMSIHIKDSEDLKNKLAEAGDKLVVIDFMATWCGPCKMIGPKLDEMANEMADSIVVLKVDVDECEDIATEYNINSMPTFVFVKSSKKLEEFSGANVDKLKNTILKHK</sequence>
<dbReference type="InterPro" id="IPR005746">
    <property type="entry name" value="Thioredoxin"/>
</dbReference>
<dbReference type="CDD" id="cd02947">
    <property type="entry name" value="TRX_family"/>
    <property type="match status" value="1"/>
</dbReference>
<dbReference type="PRINTS" id="PR00421">
    <property type="entry name" value="THIOREDOXIN"/>
</dbReference>
<dbReference type="InterPro" id="IPR036249">
    <property type="entry name" value="Thioredoxin-like_sf"/>
</dbReference>
<reference evidence="3 4" key="1">
    <citation type="submission" date="2023-11" db="EMBL/GenBank/DDBJ databases">
        <authorList>
            <person name="Hedman E."/>
            <person name="Englund M."/>
            <person name="Stromberg M."/>
            <person name="Nyberg Akerstrom W."/>
            <person name="Nylinder S."/>
            <person name="Jareborg N."/>
            <person name="Kallberg Y."/>
            <person name="Kronander E."/>
        </authorList>
    </citation>
    <scope>NUCLEOTIDE SEQUENCE [LARGE SCALE GENOMIC DNA]</scope>
</reference>
<organism evidence="3 4">
    <name type="scientific">Parnassius mnemosyne</name>
    <name type="common">clouded apollo</name>
    <dbReference type="NCBI Taxonomy" id="213953"/>
    <lineage>
        <taxon>Eukaryota</taxon>
        <taxon>Metazoa</taxon>
        <taxon>Ecdysozoa</taxon>
        <taxon>Arthropoda</taxon>
        <taxon>Hexapoda</taxon>
        <taxon>Insecta</taxon>
        <taxon>Pterygota</taxon>
        <taxon>Neoptera</taxon>
        <taxon>Endopterygota</taxon>
        <taxon>Lepidoptera</taxon>
        <taxon>Glossata</taxon>
        <taxon>Ditrysia</taxon>
        <taxon>Papilionoidea</taxon>
        <taxon>Papilionidae</taxon>
        <taxon>Parnassiinae</taxon>
        <taxon>Parnassini</taxon>
        <taxon>Parnassius</taxon>
        <taxon>Driopa</taxon>
    </lineage>
</organism>
<dbReference type="Proteomes" id="UP001314205">
    <property type="component" value="Unassembled WGS sequence"/>
</dbReference>
<name>A0AAV1LIY7_9NEOP</name>
<evidence type="ECO:0000256" key="1">
    <source>
        <dbReference type="ARBA" id="ARBA00023157"/>
    </source>
</evidence>
<protein>
    <recommendedName>
        <fullName evidence="2">Thioredoxin domain-containing protein</fullName>
    </recommendedName>
</protein>
<evidence type="ECO:0000313" key="4">
    <source>
        <dbReference type="Proteomes" id="UP001314205"/>
    </source>
</evidence>
<gene>
    <name evidence="3" type="ORF">PARMNEM_LOCUS14393</name>
</gene>
<proteinExistence type="predicted"/>
<accession>A0AAV1LIY7</accession>
<dbReference type="PROSITE" id="PS51352">
    <property type="entry name" value="THIOREDOXIN_2"/>
    <property type="match status" value="1"/>
</dbReference>
<dbReference type="FunFam" id="3.40.30.10:FF:000245">
    <property type="entry name" value="Thioredoxin"/>
    <property type="match status" value="1"/>
</dbReference>
<feature type="domain" description="Thioredoxin" evidence="2">
    <location>
        <begin position="4"/>
        <end position="153"/>
    </location>
</feature>
<evidence type="ECO:0000259" key="2">
    <source>
        <dbReference type="PROSITE" id="PS51352"/>
    </source>
</evidence>
<keyword evidence="4" id="KW-1185">Reference proteome</keyword>
<keyword evidence="1" id="KW-1015">Disulfide bond</keyword>
<dbReference type="InterPro" id="IPR013766">
    <property type="entry name" value="Thioredoxin_domain"/>
</dbReference>
<dbReference type="NCBIfam" id="TIGR01068">
    <property type="entry name" value="thioredoxin"/>
    <property type="match status" value="1"/>
</dbReference>
<dbReference type="EMBL" id="CAVLGL010000091">
    <property type="protein sequence ID" value="CAK1594820.1"/>
    <property type="molecule type" value="Genomic_DNA"/>
</dbReference>
<evidence type="ECO:0000313" key="3">
    <source>
        <dbReference type="EMBL" id="CAK1594820.1"/>
    </source>
</evidence>
<dbReference type="SUPFAM" id="SSF52833">
    <property type="entry name" value="Thioredoxin-like"/>
    <property type="match status" value="1"/>
</dbReference>